<dbReference type="InterPro" id="IPR016137">
    <property type="entry name" value="RGS"/>
</dbReference>
<dbReference type="Gene3D" id="1.10.10.10">
    <property type="entry name" value="Winged helix-like DNA-binding domain superfamily/Winged helix DNA-binding domain"/>
    <property type="match status" value="1"/>
</dbReference>
<dbReference type="Proteomes" id="UP000000709">
    <property type="component" value="Unassembled WGS sequence"/>
</dbReference>
<reference evidence="4 5" key="1">
    <citation type="journal article" date="2011" name="Proc. Natl. Acad. Sci. U.S.A.">
        <title>Comparative genomics of xylose-fermenting fungi for enhanced biofuel production.</title>
        <authorList>
            <person name="Wohlbach D.J."/>
            <person name="Kuo A."/>
            <person name="Sato T.K."/>
            <person name="Potts K.M."/>
            <person name="Salamov A.A."/>
            <person name="LaButti K.M."/>
            <person name="Sun H."/>
            <person name="Clum A."/>
            <person name="Pangilinan J.L."/>
            <person name="Lindquist E.A."/>
            <person name="Lucas S."/>
            <person name="Lapidus A."/>
            <person name="Jin M."/>
            <person name="Gunawan C."/>
            <person name="Balan V."/>
            <person name="Dale B.E."/>
            <person name="Jeffries T.W."/>
            <person name="Zinkel R."/>
            <person name="Barry K.W."/>
            <person name="Grigoriev I.V."/>
            <person name="Gasch A.P."/>
        </authorList>
    </citation>
    <scope>NUCLEOTIDE SEQUENCE [LARGE SCALE GENOMIC DNA]</scope>
    <source>
        <strain evidence="5">NRRL Y-27907 / 11-Y1</strain>
    </source>
</reference>
<dbReference type="SUPFAM" id="SSF46785">
    <property type="entry name" value="Winged helix' DNA-binding domain"/>
    <property type="match status" value="1"/>
</dbReference>
<dbReference type="RefSeq" id="XP_007375417.1">
    <property type="nucleotide sequence ID" value="XM_007375355.1"/>
</dbReference>
<feature type="domain" description="DEP" evidence="3">
    <location>
        <begin position="310"/>
        <end position="374"/>
    </location>
</feature>
<dbReference type="InterPro" id="IPR044926">
    <property type="entry name" value="RGS_subdomain_2"/>
</dbReference>
<dbReference type="FunCoup" id="G3APH0">
    <property type="interactions" value="120"/>
</dbReference>
<dbReference type="KEGG" id="spaa:SPAPADRAFT_139002"/>
<dbReference type="CDD" id="cd04450">
    <property type="entry name" value="DEP_RGS7-like"/>
    <property type="match status" value="1"/>
</dbReference>
<dbReference type="GO" id="GO:0005886">
    <property type="term" value="C:plasma membrane"/>
    <property type="evidence" value="ECO:0007669"/>
    <property type="project" value="EnsemblFungi"/>
</dbReference>
<dbReference type="InterPro" id="IPR036390">
    <property type="entry name" value="WH_DNA-bd_sf"/>
</dbReference>
<dbReference type="eggNOG" id="KOG3589">
    <property type="taxonomic scope" value="Eukaryota"/>
</dbReference>
<evidence type="ECO:0000313" key="4">
    <source>
        <dbReference type="EMBL" id="EGW32141.1"/>
    </source>
</evidence>
<keyword evidence="1" id="KW-0734">Signal transduction inhibitor</keyword>
<dbReference type="GO" id="GO:0071444">
    <property type="term" value="P:cellular response to pheromone"/>
    <property type="evidence" value="ECO:0007669"/>
    <property type="project" value="EnsemblFungi"/>
</dbReference>
<dbReference type="AlphaFoldDB" id="G3APH0"/>
<dbReference type="OMA" id="DPGMRYL"/>
<dbReference type="PANTHER" id="PTHR10845:SF192">
    <property type="entry name" value="DOUBLE HIT, ISOFORM B"/>
    <property type="match status" value="1"/>
</dbReference>
<dbReference type="PROSITE" id="PS50186">
    <property type="entry name" value="DEP"/>
    <property type="match status" value="1"/>
</dbReference>
<dbReference type="GO" id="GO:0009968">
    <property type="term" value="P:negative regulation of signal transduction"/>
    <property type="evidence" value="ECO:0007669"/>
    <property type="project" value="UniProtKB-KW"/>
</dbReference>
<sequence length="591" mass="67995">MIISASIRSSPVFHDVVLNKFRIAPNGEIYERDIKDMFAMLIIHLDLKSIKSKRFVSLTKTFPYCFDCNTAVKKMKDMSISIEVSKIVTRISYKLHPEVSLSLLSKFYRSKFLHSPVERTASELTGNMVFQPTPKGLAIVQAFCERNGMKKCNLPEILNSNFNSMELFCFERDWESDKVLYSKYLLHLLFSSLMGPKPNVWSSSNEQDPLPSSQAEDHRLSTEFQTAKSFQEVEGFSFVQFRSAPSMSPGQLSPQPNSWSKTSKNEVSPFHHRYFTNPESDAHIQYYVSSVGVRLFKDKTFHLPKEKKLVVDYSMSGKAICQWLLDCTDVLNIRQAKDIADSILKNKLIKQIAPDQSSGGHFSSTRNSYYTITESGLSVSQWDKCPKAHFEFLTGKHSGKQLTLEDILKDPGMRLQFRMHLNREYCLENLEAYMHLKYFDKILNNYKKLLKYVHERSFRDEMVAQKIDRRLQQLKRTCSTLAYQIFITYLSDGAPSVVNIAYKLKASISDIFISTTQSNISELLLNEPNQTDTEEDIPTSDISSFVQLHDESIKLLSDVSVLFSQVSNHLYRLMEVDSMPRFLKGLSNRNH</sequence>
<dbReference type="HOGENOM" id="CLU_024143_0_0_1"/>
<dbReference type="InParanoid" id="G3APH0"/>
<dbReference type="EMBL" id="GL996502">
    <property type="protein sequence ID" value="EGW32141.1"/>
    <property type="molecule type" value="Genomic_DNA"/>
</dbReference>
<dbReference type="SMART" id="SM00315">
    <property type="entry name" value="RGS"/>
    <property type="match status" value="1"/>
</dbReference>
<dbReference type="SUPFAM" id="SSF48097">
    <property type="entry name" value="Regulator of G-protein signaling, RGS"/>
    <property type="match status" value="1"/>
</dbReference>
<evidence type="ECO:0000259" key="2">
    <source>
        <dbReference type="PROSITE" id="PS50132"/>
    </source>
</evidence>
<organism evidence="5">
    <name type="scientific">Spathaspora passalidarum (strain NRRL Y-27907 / 11-Y1)</name>
    <dbReference type="NCBI Taxonomy" id="619300"/>
    <lineage>
        <taxon>Eukaryota</taxon>
        <taxon>Fungi</taxon>
        <taxon>Dikarya</taxon>
        <taxon>Ascomycota</taxon>
        <taxon>Saccharomycotina</taxon>
        <taxon>Pichiomycetes</taxon>
        <taxon>Debaryomycetaceae</taxon>
        <taxon>Spathaspora</taxon>
    </lineage>
</organism>
<dbReference type="InterPro" id="IPR058855">
    <property type="entry name" value="RGS1/SST2-like_Fungal-DR"/>
</dbReference>
<protein>
    <submittedName>
        <fullName evidence="4">Uncharacterized protein</fullName>
    </submittedName>
</protein>
<dbReference type="PROSITE" id="PS50132">
    <property type="entry name" value="RGS"/>
    <property type="match status" value="1"/>
</dbReference>
<dbReference type="Pfam" id="PF25889">
    <property type="entry name" value="WHD_Fungal_DR"/>
    <property type="match status" value="1"/>
</dbReference>
<evidence type="ECO:0000256" key="1">
    <source>
        <dbReference type="ARBA" id="ARBA00022700"/>
    </source>
</evidence>
<dbReference type="Gene3D" id="1.10.167.10">
    <property type="entry name" value="Regulator of G-protein Signalling 4, domain 2"/>
    <property type="match status" value="1"/>
</dbReference>
<dbReference type="GO" id="GO:0005096">
    <property type="term" value="F:GTPase activator activity"/>
    <property type="evidence" value="ECO:0007669"/>
    <property type="project" value="EnsemblFungi"/>
</dbReference>
<accession>G3APH0</accession>
<feature type="domain" description="RGS" evidence="2">
    <location>
        <begin position="403"/>
        <end position="584"/>
    </location>
</feature>
<dbReference type="Pfam" id="PF00615">
    <property type="entry name" value="RGS"/>
    <property type="match status" value="1"/>
</dbReference>
<evidence type="ECO:0000313" key="5">
    <source>
        <dbReference type="Proteomes" id="UP000000709"/>
    </source>
</evidence>
<dbReference type="InterPro" id="IPR036388">
    <property type="entry name" value="WH-like_DNA-bd_sf"/>
</dbReference>
<dbReference type="InterPro" id="IPR036305">
    <property type="entry name" value="RGS_sf"/>
</dbReference>
<dbReference type="STRING" id="619300.G3APH0"/>
<gene>
    <name evidence="4" type="ORF">SPAPADRAFT_139002</name>
</gene>
<dbReference type="SMART" id="SM00049">
    <property type="entry name" value="DEP"/>
    <property type="match status" value="1"/>
</dbReference>
<dbReference type="InterPro" id="IPR000591">
    <property type="entry name" value="DEP_dom"/>
</dbReference>
<dbReference type="OrthoDB" id="196547at2759"/>
<dbReference type="PANTHER" id="PTHR10845">
    <property type="entry name" value="REGULATOR OF G PROTEIN SIGNALING"/>
    <property type="match status" value="1"/>
</dbReference>
<name>G3APH0_SPAPN</name>
<dbReference type="GeneID" id="18870169"/>
<keyword evidence="5" id="KW-1185">Reference proteome</keyword>
<dbReference type="GO" id="GO:0000747">
    <property type="term" value="P:conjugation with cellular fusion"/>
    <property type="evidence" value="ECO:0007669"/>
    <property type="project" value="EnsemblFungi"/>
</dbReference>
<dbReference type="GO" id="GO:0035556">
    <property type="term" value="P:intracellular signal transduction"/>
    <property type="evidence" value="ECO:0007669"/>
    <property type="project" value="InterPro"/>
</dbReference>
<evidence type="ECO:0000259" key="3">
    <source>
        <dbReference type="PROSITE" id="PS50186"/>
    </source>
</evidence>
<proteinExistence type="predicted"/>